<dbReference type="Proteomes" id="UP001165960">
    <property type="component" value="Unassembled WGS sequence"/>
</dbReference>
<keyword evidence="2" id="KW-1185">Reference proteome</keyword>
<evidence type="ECO:0000313" key="2">
    <source>
        <dbReference type="Proteomes" id="UP001165960"/>
    </source>
</evidence>
<gene>
    <name evidence="1" type="ORF">DSO57_1035076</name>
</gene>
<reference evidence="1" key="1">
    <citation type="submission" date="2022-04" db="EMBL/GenBank/DDBJ databases">
        <title>Genome of the entomopathogenic fungus Entomophthora muscae.</title>
        <authorList>
            <person name="Elya C."/>
            <person name="Lovett B.R."/>
            <person name="Lee E."/>
            <person name="Macias A.M."/>
            <person name="Hajek A.E."/>
            <person name="De Bivort B.L."/>
            <person name="Kasson M.T."/>
            <person name="De Fine Licht H.H."/>
            <person name="Stajich J.E."/>
        </authorList>
    </citation>
    <scope>NUCLEOTIDE SEQUENCE</scope>
    <source>
        <strain evidence="1">Berkeley</strain>
    </source>
</reference>
<protein>
    <submittedName>
        <fullName evidence="1">Uncharacterized protein</fullName>
    </submittedName>
</protein>
<sequence>MILFGKEASNISVTPSVTAILSMSFDVLLPSLSHLYAAFDSKIADGLPAHSQFDFEFKLTVRDPALGSWTAVSGGNLGRGFCGQGPPQERS</sequence>
<name>A0ACC2SNP2_9FUNG</name>
<organism evidence="1 2">
    <name type="scientific">Entomophthora muscae</name>
    <dbReference type="NCBI Taxonomy" id="34485"/>
    <lineage>
        <taxon>Eukaryota</taxon>
        <taxon>Fungi</taxon>
        <taxon>Fungi incertae sedis</taxon>
        <taxon>Zoopagomycota</taxon>
        <taxon>Entomophthoromycotina</taxon>
        <taxon>Entomophthoromycetes</taxon>
        <taxon>Entomophthorales</taxon>
        <taxon>Entomophthoraceae</taxon>
        <taxon>Entomophthora</taxon>
    </lineage>
</organism>
<evidence type="ECO:0000313" key="1">
    <source>
        <dbReference type="EMBL" id="KAJ9063991.1"/>
    </source>
</evidence>
<dbReference type="EMBL" id="QTSX02004563">
    <property type="protein sequence ID" value="KAJ9063991.1"/>
    <property type="molecule type" value="Genomic_DNA"/>
</dbReference>
<accession>A0ACC2SNP2</accession>
<comment type="caution">
    <text evidence="1">The sequence shown here is derived from an EMBL/GenBank/DDBJ whole genome shotgun (WGS) entry which is preliminary data.</text>
</comment>
<proteinExistence type="predicted"/>